<reference evidence="3" key="1">
    <citation type="submission" date="2009-01" db="EMBL/GenBank/DDBJ databases">
        <title>Complete sequence of chromosome Cyanothece sp. PCC 7425.</title>
        <authorList>
            <consortium name="US DOE Joint Genome Institute"/>
            <person name="Lucas S."/>
            <person name="Copeland A."/>
            <person name="Lapidus A."/>
            <person name="Glavina del Rio T."/>
            <person name="Dalin E."/>
            <person name="Tice H."/>
            <person name="Bruce D."/>
            <person name="Goodwin L."/>
            <person name="Pitluck S."/>
            <person name="Sims D."/>
            <person name="Meineke L."/>
            <person name="Brettin T."/>
            <person name="Detter J.C."/>
            <person name="Han C."/>
            <person name="Larimer F."/>
            <person name="Land M."/>
            <person name="Hauser L."/>
            <person name="Kyrpides N."/>
            <person name="Ovchinnikova G."/>
            <person name="Liberton M."/>
            <person name="Stoeckel J."/>
            <person name="Banerjee A."/>
            <person name="Singh A."/>
            <person name="Page L."/>
            <person name="Sato H."/>
            <person name="Zhao L."/>
            <person name="Sherman L."/>
            <person name="Pakrasi H."/>
            <person name="Richardson P."/>
        </authorList>
    </citation>
    <scope>NUCLEOTIDE SEQUENCE</scope>
    <source>
        <strain evidence="3">PCC 7425</strain>
    </source>
</reference>
<proteinExistence type="predicted"/>
<sequence>MPCDAISNTPVQRDWLAYYTAVTGRPPRKTLLFALDRFETPGFAVDLGCGDGRDTVELLRRGWQVLGIDGEAQAIERLVNRPDLQGERLQTQVARFETLTLPDNVDLINASFCLHFCPSAHFPELWEKIGMALRSGGRFAGHLIGERDSWALRPEISFHIRAQVEQLLSPFAVEYFQEEEHPGTTPLGEEKHWHLFHLVIRKLGD</sequence>
<dbReference type="AlphaFoldDB" id="B8HMA4"/>
<dbReference type="PANTHER" id="PTHR43861">
    <property type="entry name" value="TRANS-ACONITATE 2-METHYLTRANSFERASE-RELATED"/>
    <property type="match status" value="1"/>
</dbReference>
<keyword evidence="3" id="KW-0489">Methyltransferase</keyword>
<dbReference type="OrthoDB" id="9804312at2"/>
<dbReference type="InterPro" id="IPR029063">
    <property type="entry name" value="SAM-dependent_MTases_sf"/>
</dbReference>
<feature type="domain" description="Methyltransferase" evidence="2">
    <location>
        <begin position="45"/>
        <end position="137"/>
    </location>
</feature>
<dbReference type="HOGENOM" id="CLU_116222_0_0_3"/>
<gene>
    <name evidence="3" type="ordered locus">Cyan7425_4807</name>
</gene>
<evidence type="ECO:0000259" key="2">
    <source>
        <dbReference type="Pfam" id="PF13649"/>
    </source>
</evidence>
<dbReference type="SUPFAM" id="SSF53335">
    <property type="entry name" value="S-adenosyl-L-methionine-dependent methyltransferases"/>
    <property type="match status" value="1"/>
</dbReference>
<evidence type="ECO:0000256" key="1">
    <source>
        <dbReference type="ARBA" id="ARBA00022679"/>
    </source>
</evidence>
<dbReference type="InterPro" id="IPR041698">
    <property type="entry name" value="Methyltransf_25"/>
</dbReference>
<dbReference type="Gene3D" id="3.40.50.150">
    <property type="entry name" value="Vaccinia Virus protein VP39"/>
    <property type="match status" value="1"/>
</dbReference>
<dbReference type="EMBL" id="CP001344">
    <property type="protein sequence ID" value="ACL47111.1"/>
    <property type="molecule type" value="Genomic_DNA"/>
</dbReference>
<dbReference type="KEGG" id="cyn:Cyan7425_4807"/>
<dbReference type="STRING" id="395961.Cyan7425_4807"/>
<dbReference type="CDD" id="cd02440">
    <property type="entry name" value="AdoMet_MTases"/>
    <property type="match status" value="1"/>
</dbReference>
<accession>B8HMA4</accession>
<name>B8HMA4_CYAP4</name>
<keyword evidence="1 3" id="KW-0808">Transferase</keyword>
<evidence type="ECO:0000313" key="3">
    <source>
        <dbReference type="EMBL" id="ACL47111.1"/>
    </source>
</evidence>
<protein>
    <submittedName>
        <fullName evidence="3">Methyltransferase type 12</fullName>
    </submittedName>
</protein>
<organism evidence="3">
    <name type="scientific">Cyanothece sp. (strain PCC 7425 / ATCC 29141)</name>
    <dbReference type="NCBI Taxonomy" id="395961"/>
    <lineage>
        <taxon>Bacteria</taxon>
        <taxon>Bacillati</taxon>
        <taxon>Cyanobacteriota</taxon>
        <taxon>Cyanophyceae</taxon>
        <taxon>Gomontiellales</taxon>
        <taxon>Cyanothecaceae</taxon>
        <taxon>Cyanothece</taxon>
    </lineage>
</organism>
<dbReference type="GO" id="GO:0032259">
    <property type="term" value="P:methylation"/>
    <property type="evidence" value="ECO:0007669"/>
    <property type="project" value="UniProtKB-KW"/>
</dbReference>
<dbReference type="GO" id="GO:0008168">
    <property type="term" value="F:methyltransferase activity"/>
    <property type="evidence" value="ECO:0007669"/>
    <property type="project" value="UniProtKB-KW"/>
</dbReference>
<dbReference type="Pfam" id="PF13649">
    <property type="entry name" value="Methyltransf_25"/>
    <property type="match status" value="1"/>
</dbReference>
<dbReference type="eggNOG" id="COG4106">
    <property type="taxonomic scope" value="Bacteria"/>
</dbReference>